<keyword evidence="2" id="KW-1185">Reference proteome</keyword>
<organism evidence="1 2">
    <name type="scientific">Clarias magur</name>
    <name type="common">Asian catfish</name>
    <name type="synonym">Macropteronotus magur</name>
    <dbReference type="NCBI Taxonomy" id="1594786"/>
    <lineage>
        <taxon>Eukaryota</taxon>
        <taxon>Metazoa</taxon>
        <taxon>Chordata</taxon>
        <taxon>Craniata</taxon>
        <taxon>Vertebrata</taxon>
        <taxon>Euteleostomi</taxon>
        <taxon>Actinopterygii</taxon>
        <taxon>Neopterygii</taxon>
        <taxon>Teleostei</taxon>
        <taxon>Ostariophysi</taxon>
        <taxon>Siluriformes</taxon>
        <taxon>Clariidae</taxon>
        <taxon>Clarias</taxon>
    </lineage>
</organism>
<proteinExistence type="predicted"/>
<comment type="caution">
    <text evidence="1">The sequence shown here is derived from an EMBL/GenBank/DDBJ whole genome shotgun (WGS) entry which is preliminary data.</text>
</comment>
<protein>
    <submittedName>
        <fullName evidence="1">Uncharacterized protein</fullName>
    </submittedName>
</protein>
<name>A0A8J5C909_CLAMG</name>
<dbReference type="EMBL" id="QNUK01000003">
    <property type="protein sequence ID" value="KAF5909598.1"/>
    <property type="molecule type" value="Genomic_DNA"/>
</dbReference>
<reference evidence="1" key="1">
    <citation type="submission" date="2020-07" db="EMBL/GenBank/DDBJ databases">
        <title>Clarias magur genome sequencing, assembly and annotation.</title>
        <authorList>
            <person name="Kushwaha B."/>
            <person name="Kumar R."/>
            <person name="Das P."/>
            <person name="Joshi C.G."/>
            <person name="Kumar D."/>
            <person name="Nagpure N.S."/>
            <person name="Pandey M."/>
            <person name="Agarwal S."/>
            <person name="Srivastava S."/>
            <person name="Singh M."/>
            <person name="Sahoo L."/>
            <person name="Jayasankar P."/>
            <person name="Meher P.K."/>
            <person name="Koringa P.G."/>
            <person name="Iquebal M.A."/>
            <person name="Das S.P."/>
            <person name="Bit A."/>
            <person name="Patnaik S."/>
            <person name="Patel N."/>
            <person name="Shah T.M."/>
            <person name="Hinsu A."/>
            <person name="Jena J.K."/>
        </authorList>
    </citation>
    <scope>NUCLEOTIDE SEQUENCE</scope>
    <source>
        <strain evidence="1">CIFAMagur01</strain>
        <tissue evidence="1">Testis</tissue>
    </source>
</reference>
<sequence length="52" mass="5052">MGHPPPCPAAAIIRRSSGLSPVSSTLAGVTKASSGPAVGLTALGNTALILRQ</sequence>
<evidence type="ECO:0000313" key="2">
    <source>
        <dbReference type="Proteomes" id="UP000727407"/>
    </source>
</evidence>
<feature type="non-terminal residue" evidence="1">
    <location>
        <position position="52"/>
    </location>
</feature>
<dbReference type="Proteomes" id="UP000727407">
    <property type="component" value="Unassembled WGS sequence"/>
</dbReference>
<dbReference type="AlphaFoldDB" id="A0A8J5C909"/>
<gene>
    <name evidence="1" type="ORF">DAT39_000649</name>
</gene>
<evidence type="ECO:0000313" key="1">
    <source>
        <dbReference type="EMBL" id="KAF5909598.1"/>
    </source>
</evidence>
<accession>A0A8J5C909</accession>